<evidence type="ECO:0000256" key="5">
    <source>
        <dbReference type="ARBA" id="ARBA00022691"/>
    </source>
</evidence>
<dbReference type="GO" id="GO:0046872">
    <property type="term" value="F:metal ion binding"/>
    <property type="evidence" value="ECO:0007669"/>
    <property type="project" value="UniProtKB-KW"/>
</dbReference>
<dbReference type="NCBIfam" id="TIGR00510">
    <property type="entry name" value="lipA"/>
    <property type="match status" value="1"/>
</dbReference>
<keyword evidence="6" id="KW-0479">Metal-binding</keyword>
<name>A0A3B1BGI2_9ZZZZ</name>
<evidence type="ECO:0000256" key="4">
    <source>
        <dbReference type="ARBA" id="ARBA00022679"/>
    </source>
</evidence>
<dbReference type="SFLD" id="SFLDF00271">
    <property type="entry name" value="lipoyl_synthase"/>
    <property type="match status" value="1"/>
</dbReference>
<dbReference type="SFLD" id="SFLDS00029">
    <property type="entry name" value="Radical_SAM"/>
    <property type="match status" value="1"/>
</dbReference>
<dbReference type="InterPro" id="IPR058240">
    <property type="entry name" value="rSAM_sf"/>
</dbReference>
<dbReference type="HAMAP" id="MF_00206">
    <property type="entry name" value="Lipoyl_synth"/>
    <property type="match status" value="1"/>
</dbReference>
<evidence type="ECO:0000259" key="10">
    <source>
        <dbReference type="PROSITE" id="PS51918"/>
    </source>
</evidence>
<dbReference type="PANTHER" id="PTHR10949">
    <property type="entry name" value="LIPOYL SYNTHASE"/>
    <property type="match status" value="1"/>
</dbReference>
<dbReference type="SMART" id="SM00729">
    <property type="entry name" value="Elp3"/>
    <property type="match status" value="1"/>
</dbReference>
<dbReference type="PANTHER" id="PTHR10949:SF0">
    <property type="entry name" value="LIPOYL SYNTHASE, MITOCHONDRIAL"/>
    <property type="match status" value="1"/>
</dbReference>
<dbReference type="GO" id="GO:0051539">
    <property type="term" value="F:4 iron, 4 sulfur cluster binding"/>
    <property type="evidence" value="ECO:0007669"/>
    <property type="project" value="UniProtKB-KW"/>
</dbReference>
<dbReference type="InterPro" id="IPR007197">
    <property type="entry name" value="rSAM"/>
</dbReference>
<comment type="cofactor">
    <cofactor evidence="1">
        <name>[4Fe-4S] cluster</name>
        <dbReference type="ChEBI" id="CHEBI:49883"/>
    </cofactor>
</comment>
<dbReference type="InterPro" id="IPR006638">
    <property type="entry name" value="Elp3/MiaA/NifB-like_rSAM"/>
</dbReference>
<dbReference type="GO" id="GO:0016992">
    <property type="term" value="F:lipoate synthase activity"/>
    <property type="evidence" value="ECO:0007669"/>
    <property type="project" value="UniProtKB-EC"/>
</dbReference>
<keyword evidence="7" id="KW-0408">Iron</keyword>
<dbReference type="EMBL" id="UOGA01000096">
    <property type="protein sequence ID" value="VAX17396.1"/>
    <property type="molecule type" value="Genomic_DNA"/>
</dbReference>
<protein>
    <recommendedName>
        <fullName evidence="2">lipoyl synthase</fullName>
        <ecNumber evidence="2">2.8.1.8</ecNumber>
    </recommendedName>
</protein>
<dbReference type="Gene3D" id="3.20.20.70">
    <property type="entry name" value="Aldolase class I"/>
    <property type="match status" value="1"/>
</dbReference>
<evidence type="ECO:0000256" key="8">
    <source>
        <dbReference type="ARBA" id="ARBA00023014"/>
    </source>
</evidence>
<dbReference type="InterPro" id="IPR013785">
    <property type="entry name" value="Aldolase_TIM"/>
</dbReference>
<evidence type="ECO:0000256" key="6">
    <source>
        <dbReference type="ARBA" id="ARBA00022723"/>
    </source>
</evidence>
<keyword evidence="4 11" id="KW-0808">Transferase</keyword>
<evidence type="ECO:0000256" key="1">
    <source>
        <dbReference type="ARBA" id="ARBA00001966"/>
    </source>
</evidence>
<dbReference type="Pfam" id="PF04055">
    <property type="entry name" value="Radical_SAM"/>
    <property type="match status" value="1"/>
</dbReference>
<dbReference type="PIRSF" id="PIRSF005963">
    <property type="entry name" value="Lipoyl_synth"/>
    <property type="match status" value="1"/>
</dbReference>
<evidence type="ECO:0000256" key="9">
    <source>
        <dbReference type="ARBA" id="ARBA00047326"/>
    </source>
</evidence>
<evidence type="ECO:0000256" key="7">
    <source>
        <dbReference type="ARBA" id="ARBA00023004"/>
    </source>
</evidence>
<dbReference type="AlphaFoldDB" id="A0A3B1BGI2"/>
<dbReference type="InterPro" id="IPR003698">
    <property type="entry name" value="Lipoyl_synth"/>
</dbReference>
<dbReference type="PROSITE" id="PS51918">
    <property type="entry name" value="RADICAL_SAM"/>
    <property type="match status" value="1"/>
</dbReference>
<evidence type="ECO:0000256" key="3">
    <source>
        <dbReference type="ARBA" id="ARBA00022485"/>
    </source>
</evidence>
<dbReference type="SUPFAM" id="SSF102114">
    <property type="entry name" value="Radical SAM enzymes"/>
    <property type="match status" value="1"/>
</dbReference>
<organism evidence="11">
    <name type="scientific">hydrothermal vent metagenome</name>
    <dbReference type="NCBI Taxonomy" id="652676"/>
    <lineage>
        <taxon>unclassified sequences</taxon>
        <taxon>metagenomes</taxon>
        <taxon>ecological metagenomes</taxon>
    </lineage>
</organism>
<dbReference type="CDD" id="cd01335">
    <property type="entry name" value="Radical_SAM"/>
    <property type="match status" value="1"/>
</dbReference>
<comment type="catalytic activity">
    <reaction evidence="9">
        <text>[[Fe-S] cluster scaffold protein carrying a second [4Fe-4S](2+) cluster] + N(6)-octanoyl-L-lysyl-[protein] + 2 oxidized [2Fe-2S]-[ferredoxin] + 2 S-adenosyl-L-methionine + 4 H(+) = [[Fe-S] cluster scaffold protein] + N(6)-[(R)-dihydrolipoyl]-L-lysyl-[protein] + 4 Fe(3+) + 2 hydrogen sulfide + 2 5'-deoxyadenosine + 2 L-methionine + 2 reduced [2Fe-2S]-[ferredoxin]</text>
        <dbReference type="Rhea" id="RHEA:16585"/>
        <dbReference type="Rhea" id="RHEA-COMP:9928"/>
        <dbReference type="Rhea" id="RHEA-COMP:10000"/>
        <dbReference type="Rhea" id="RHEA-COMP:10001"/>
        <dbReference type="Rhea" id="RHEA-COMP:10475"/>
        <dbReference type="Rhea" id="RHEA-COMP:14568"/>
        <dbReference type="Rhea" id="RHEA-COMP:14569"/>
        <dbReference type="ChEBI" id="CHEBI:15378"/>
        <dbReference type="ChEBI" id="CHEBI:17319"/>
        <dbReference type="ChEBI" id="CHEBI:29034"/>
        <dbReference type="ChEBI" id="CHEBI:29919"/>
        <dbReference type="ChEBI" id="CHEBI:33722"/>
        <dbReference type="ChEBI" id="CHEBI:33737"/>
        <dbReference type="ChEBI" id="CHEBI:33738"/>
        <dbReference type="ChEBI" id="CHEBI:57844"/>
        <dbReference type="ChEBI" id="CHEBI:59789"/>
        <dbReference type="ChEBI" id="CHEBI:78809"/>
        <dbReference type="ChEBI" id="CHEBI:83100"/>
        <dbReference type="EC" id="2.8.1.8"/>
    </reaction>
</comment>
<sequence length="324" mass="35862">MSRFESSGASHLSVRDELTLTPISRIVHTLSDHFEGKNVLHMIKPAWLRKTPVRFVDTVNVRRHIDEGGLNTVCRAARCPNMGECFSNGVATFMILGDVCTRTCGFCAVGHTSKPAAPYSDEPHRLAETAANLNLSHVVVTSVTRDDLYDGGAENFADVIAALQDRLPDATIEVLTPDFKGNADAIDKVADAKPDVFNHNVETAPELYGKVRPQAVYERSLALLQRVKTRVPHIVTKSGMMLGLGETEEQIKRVMNDLQDTGCDVITIGQYLRPSLSAFKVIEYVRPEVFEELKEYGLELGFSHVFSGPFVRSSYHAKEVFAKI</sequence>
<keyword evidence="8" id="KW-0411">Iron-sulfur</keyword>
<evidence type="ECO:0000256" key="2">
    <source>
        <dbReference type="ARBA" id="ARBA00012237"/>
    </source>
</evidence>
<feature type="domain" description="Radical SAM core" evidence="10">
    <location>
        <begin position="86"/>
        <end position="303"/>
    </location>
</feature>
<reference evidence="11" key="1">
    <citation type="submission" date="2018-06" db="EMBL/GenBank/DDBJ databases">
        <authorList>
            <person name="Zhirakovskaya E."/>
        </authorList>
    </citation>
    <scope>NUCLEOTIDE SEQUENCE</scope>
</reference>
<keyword evidence="5" id="KW-0949">S-adenosyl-L-methionine</keyword>
<dbReference type="SFLD" id="SFLDG01058">
    <property type="entry name" value="lipoyl_synthase_like"/>
    <property type="match status" value="1"/>
</dbReference>
<keyword evidence="3" id="KW-0004">4Fe-4S</keyword>
<dbReference type="EC" id="2.8.1.8" evidence="2"/>
<accession>A0A3B1BGI2</accession>
<evidence type="ECO:0000313" key="11">
    <source>
        <dbReference type="EMBL" id="VAX17396.1"/>
    </source>
</evidence>
<dbReference type="NCBIfam" id="NF004019">
    <property type="entry name" value="PRK05481.1"/>
    <property type="match status" value="1"/>
</dbReference>
<dbReference type="NCBIfam" id="NF009544">
    <property type="entry name" value="PRK12928.1"/>
    <property type="match status" value="1"/>
</dbReference>
<gene>
    <name evidence="11" type="ORF">MNBD_NITROSPINAE04-1090</name>
</gene>
<proteinExistence type="inferred from homology"/>